<reference evidence="2" key="1">
    <citation type="submission" date="2016-04" db="EMBL/GenBank/DDBJ databases">
        <authorList>
            <person name="Chen L."/>
            <person name="Zhuang W."/>
            <person name="Wang G."/>
        </authorList>
    </citation>
    <scope>NUCLEOTIDE SEQUENCE [LARGE SCALE GENOMIC DNA]</scope>
    <source>
        <strain evidence="2">17621</strain>
    </source>
</reference>
<name>A0A1V9E0Y4_9BACT</name>
<keyword evidence="2" id="KW-1185">Reference proteome</keyword>
<sequence>MYKAPGNEQYACIIVPGYRFRPFATTWYRNGYQIVVEWLGNCLSIAWILPENGLVLLTILGNTQATLRQYRGHNATISIPLCGHYDTLFIVNL</sequence>
<evidence type="ECO:0000313" key="1">
    <source>
        <dbReference type="EMBL" id="OQP39739.1"/>
    </source>
</evidence>
<comment type="caution">
    <text evidence="1">The sequence shown here is derived from an EMBL/GenBank/DDBJ whole genome shotgun (WGS) entry which is preliminary data.</text>
</comment>
<protein>
    <submittedName>
        <fullName evidence="1">Uncharacterized protein</fullName>
    </submittedName>
</protein>
<gene>
    <name evidence="1" type="ORF">A4H97_16055</name>
</gene>
<dbReference type="AlphaFoldDB" id="A0A1V9E0Y4"/>
<organism evidence="1 2">
    <name type="scientific">Niastella yeongjuensis</name>
    <dbReference type="NCBI Taxonomy" id="354355"/>
    <lineage>
        <taxon>Bacteria</taxon>
        <taxon>Pseudomonadati</taxon>
        <taxon>Bacteroidota</taxon>
        <taxon>Chitinophagia</taxon>
        <taxon>Chitinophagales</taxon>
        <taxon>Chitinophagaceae</taxon>
        <taxon>Niastella</taxon>
    </lineage>
</organism>
<evidence type="ECO:0000313" key="2">
    <source>
        <dbReference type="Proteomes" id="UP000192610"/>
    </source>
</evidence>
<accession>A0A1V9E0Y4</accession>
<proteinExistence type="predicted"/>
<dbReference type="EMBL" id="LVXG01000078">
    <property type="protein sequence ID" value="OQP39739.1"/>
    <property type="molecule type" value="Genomic_DNA"/>
</dbReference>
<dbReference type="Proteomes" id="UP000192610">
    <property type="component" value="Unassembled WGS sequence"/>
</dbReference>